<dbReference type="Proteomes" id="UP000236291">
    <property type="component" value="Unassembled WGS sequence"/>
</dbReference>
<sequence length="135" mass="14477">MSGTSLRTLRQVGVGLLGIDRALVLMYLRQLHALLLLQSLWEPCMETSARFKLNGGKLCSQLLGGRIRAGALQNATVAELGASWTNSASGLPSGLIRACALQNATVAEPSAAWTDSAARQTELPFIVEWMLVKLL</sequence>
<dbReference type="EMBL" id="ASHM01055741">
    <property type="protein sequence ID" value="PNX88146.1"/>
    <property type="molecule type" value="Genomic_DNA"/>
</dbReference>
<feature type="non-terminal residue" evidence="1">
    <location>
        <position position="135"/>
    </location>
</feature>
<organism evidence="1 2">
    <name type="scientific">Trifolium pratense</name>
    <name type="common">Red clover</name>
    <dbReference type="NCBI Taxonomy" id="57577"/>
    <lineage>
        <taxon>Eukaryota</taxon>
        <taxon>Viridiplantae</taxon>
        <taxon>Streptophyta</taxon>
        <taxon>Embryophyta</taxon>
        <taxon>Tracheophyta</taxon>
        <taxon>Spermatophyta</taxon>
        <taxon>Magnoliopsida</taxon>
        <taxon>eudicotyledons</taxon>
        <taxon>Gunneridae</taxon>
        <taxon>Pentapetalae</taxon>
        <taxon>rosids</taxon>
        <taxon>fabids</taxon>
        <taxon>Fabales</taxon>
        <taxon>Fabaceae</taxon>
        <taxon>Papilionoideae</taxon>
        <taxon>50 kb inversion clade</taxon>
        <taxon>NPAAA clade</taxon>
        <taxon>Hologalegina</taxon>
        <taxon>IRL clade</taxon>
        <taxon>Trifolieae</taxon>
        <taxon>Trifolium</taxon>
    </lineage>
</organism>
<proteinExistence type="predicted"/>
<reference evidence="1 2" key="2">
    <citation type="journal article" date="2017" name="Front. Plant Sci.">
        <title>Gene Classification and Mining of Molecular Markers Useful in Red Clover (Trifolium pratense) Breeding.</title>
        <authorList>
            <person name="Istvanek J."/>
            <person name="Dluhosova J."/>
            <person name="Dluhos P."/>
            <person name="Patkova L."/>
            <person name="Nedelnik J."/>
            <person name="Repkova J."/>
        </authorList>
    </citation>
    <scope>NUCLEOTIDE SEQUENCE [LARGE SCALE GENOMIC DNA]</scope>
    <source>
        <strain evidence="2">cv. Tatra</strain>
        <tissue evidence="1">Young leaves</tissue>
    </source>
</reference>
<name>A0A2K3MBI9_TRIPR</name>
<dbReference type="AlphaFoldDB" id="A0A2K3MBI9"/>
<gene>
    <name evidence="1" type="ORF">L195_g044247</name>
</gene>
<evidence type="ECO:0000313" key="1">
    <source>
        <dbReference type="EMBL" id="PNX88146.1"/>
    </source>
</evidence>
<accession>A0A2K3MBI9</accession>
<comment type="caution">
    <text evidence="1">The sequence shown here is derived from an EMBL/GenBank/DDBJ whole genome shotgun (WGS) entry which is preliminary data.</text>
</comment>
<reference evidence="1 2" key="1">
    <citation type="journal article" date="2014" name="Am. J. Bot.">
        <title>Genome assembly and annotation for red clover (Trifolium pratense; Fabaceae).</title>
        <authorList>
            <person name="Istvanek J."/>
            <person name="Jaros M."/>
            <person name="Krenek A."/>
            <person name="Repkova J."/>
        </authorList>
    </citation>
    <scope>NUCLEOTIDE SEQUENCE [LARGE SCALE GENOMIC DNA]</scope>
    <source>
        <strain evidence="2">cv. Tatra</strain>
        <tissue evidence="1">Young leaves</tissue>
    </source>
</reference>
<evidence type="ECO:0000313" key="2">
    <source>
        <dbReference type="Proteomes" id="UP000236291"/>
    </source>
</evidence>
<protein>
    <submittedName>
        <fullName evidence="1">Uncharacterized protein</fullName>
    </submittedName>
</protein>